<dbReference type="PANTHER" id="PTHR45779">
    <property type="entry name" value="PEPTIDYLPROLYL ISOMERASE"/>
    <property type="match status" value="1"/>
</dbReference>
<feature type="domain" description="PPIase FKBP-type" evidence="6">
    <location>
        <begin position="40"/>
        <end position="130"/>
    </location>
</feature>
<dbReference type="FunFam" id="3.10.50.40:FF:000047">
    <property type="entry name" value="Peptidylprolyl isomerase"/>
    <property type="match status" value="1"/>
</dbReference>
<protein>
    <recommendedName>
        <fullName evidence="2 5">peptidylprolyl isomerase</fullName>
        <ecNumber evidence="2 5">5.2.1.8</ecNumber>
    </recommendedName>
</protein>
<name>A0A418DJI2_APHAT</name>
<comment type="caution">
    <text evidence="7">The sequence shown here is derived from an EMBL/GenBank/DDBJ whole genome shotgun (WGS) entry which is preliminary data.</text>
</comment>
<evidence type="ECO:0000256" key="5">
    <source>
        <dbReference type="PROSITE-ProRule" id="PRU00277"/>
    </source>
</evidence>
<comment type="catalytic activity">
    <reaction evidence="1 5">
        <text>[protein]-peptidylproline (omega=180) = [protein]-peptidylproline (omega=0)</text>
        <dbReference type="Rhea" id="RHEA:16237"/>
        <dbReference type="Rhea" id="RHEA-COMP:10747"/>
        <dbReference type="Rhea" id="RHEA-COMP:10748"/>
        <dbReference type="ChEBI" id="CHEBI:83833"/>
        <dbReference type="ChEBI" id="CHEBI:83834"/>
        <dbReference type="EC" id="5.2.1.8"/>
    </reaction>
</comment>
<dbReference type="InterPro" id="IPR001179">
    <property type="entry name" value="PPIase_FKBP_dom"/>
</dbReference>
<reference evidence="7 8" key="1">
    <citation type="submission" date="2018-08" db="EMBL/GenBank/DDBJ databases">
        <title>Aphanomyces genome sequencing and annotation.</title>
        <authorList>
            <person name="Minardi D."/>
            <person name="Oidtmann B."/>
            <person name="Van Der Giezen M."/>
            <person name="Studholme D.J."/>
        </authorList>
    </citation>
    <scope>NUCLEOTIDE SEQUENCE [LARGE SCALE GENOMIC DNA]</scope>
    <source>
        <strain evidence="7 8">Sv</strain>
    </source>
</reference>
<dbReference type="Pfam" id="PF00254">
    <property type="entry name" value="FKBP_C"/>
    <property type="match status" value="2"/>
</dbReference>
<dbReference type="EC" id="5.2.1.8" evidence="2 5"/>
<evidence type="ECO:0000256" key="3">
    <source>
        <dbReference type="ARBA" id="ARBA00023110"/>
    </source>
</evidence>
<feature type="domain" description="PPIase FKBP-type" evidence="6">
    <location>
        <begin position="185"/>
        <end position="273"/>
    </location>
</feature>
<evidence type="ECO:0000259" key="6">
    <source>
        <dbReference type="PROSITE" id="PS50059"/>
    </source>
</evidence>
<evidence type="ECO:0000313" key="7">
    <source>
        <dbReference type="EMBL" id="RHY95603.1"/>
    </source>
</evidence>
<dbReference type="VEuPathDB" id="FungiDB:H257_01563"/>
<dbReference type="Gene3D" id="3.10.50.40">
    <property type="match status" value="2"/>
</dbReference>
<dbReference type="Proteomes" id="UP000285712">
    <property type="component" value="Unassembled WGS sequence"/>
</dbReference>
<dbReference type="SUPFAM" id="SSF54534">
    <property type="entry name" value="FKBP-like"/>
    <property type="match status" value="2"/>
</dbReference>
<dbReference type="AlphaFoldDB" id="A0A418DJI2"/>
<keyword evidence="4 5" id="KW-0413">Isomerase</keyword>
<dbReference type="GO" id="GO:0003755">
    <property type="term" value="F:peptidyl-prolyl cis-trans isomerase activity"/>
    <property type="evidence" value="ECO:0007669"/>
    <property type="project" value="UniProtKB-KW"/>
</dbReference>
<gene>
    <name evidence="7" type="ORF">DYB35_002778</name>
</gene>
<dbReference type="InterPro" id="IPR046357">
    <property type="entry name" value="PPIase_dom_sf"/>
</dbReference>
<dbReference type="PANTHER" id="PTHR45779:SF7">
    <property type="entry name" value="PEPTIDYLPROLYL ISOMERASE"/>
    <property type="match status" value="1"/>
</dbReference>
<evidence type="ECO:0000313" key="8">
    <source>
        <dbReference type="Proteomes" id="UP000285712"/>
    </source>
</evidence>
<dbReference type="InterPro" id="IPR044609">
    <property type="entry name" value="FKBP2/11"/>
</dbReference>
<dbReference type="PROSITE" id="PS50059">
    <property type="entry name" value="FKBP_PPIASE"/>
    <property type="match status" value="2"/>
</dbReference>
<evidence type="ECO:0000256" key="2">
    <source>
        <dbReference type="ARBA" id="ARBA00013194"/>
    </source>
</evidence>
<dbReference type="EMBL" id="QUTG01002586">
    <property type="protein sequence ID" value="RHY95603.1"/>
    <property type="molecule type" value="Genomic_DNA"/>
</dbReference>
<evidence type="ECO:0000256" key="4">
    <source>
        <dbReference type="ARBA" id="ARBA00023235"/>
    </source>
</evidence>
<keyword evidence="3 5" id="KW-0697">Rotamase</keyword>
<sequence>MSRFHGVAAARSAPCGFMQTRASAGLRFMSSNATRPVKFGDQVSILIEGRLSSGEIFDEKDTEPQKFIVGDADVIPGLEEGLLGMIKGQTKVIVIPPELAFGPAGDESDHVRISKADLNLLYDRSIISLIMTLMCLLSTTLAGETLHLSVELVGHVSLEDLDPSERLVVPHEISPGDEETYPEPGDTLAVHYEGWLTDGTLFDSSRKRGKPFEFIVGNGLVIKGWDEGMLNMSKGEKARLYIPAAKGYGAHGAPPTIPPNSDLIFEVELIQIKKNR</sequence>
<dbReference type="GO" id="GO:0005783">
    <property type="term" value="C:endoplasmic reticulum"/>
    <property type="evidence" value="ECO:0007669"/>
    <property type="project" value="TreeGrafter"/>
</dbReference>
<proteinExistence type="predicted"/>
<accession>A0A418DJI2</accession>
<evidence type="ECO:0000256" key="1">
    <source>
        <dbReference type="ARBA" id="ARBA00000971"/>
    </source>
</evidence>
<organism evidence="7 8">
    <name type="scientific">Aphanomyces astaci</name>
    <name type="common">Crayfish plague agent</name>
    <dbReference type="NCBI Taxonomy" id="112090"/>
    <lineage>
        <taxon>Eukaryota</taxon>
        <taxon>Sar</taxon>
        <taxon>Stramenopiles</taxon>
        <taxon>Oomycota</taxon>
        <taxon>Saprolegniomycetes</taxon>
        <taxon>Saprolegniales</taxon>
        <taxon>Verrucalvaceae</taxon>
        <taxon>Aphanomyces</taxon>
    </lineage>
</organism>